<dbReference type="Gene3D" id="3.40.33.10">
    <property type="entry name" value="CAP"/>
    <property type="match status" value="2"/>
</dbReference>
<protein>
    <recommendedName>
        <fullName evidence="1">SCP domain-containing protein</fullName>
    </recommendedName>
</protein>
<gene>
    <name evidence="2" type="ORF">ANCDUO_21455</name>
</gene>
<evidence type="ECO:0000313" key="3">
    <source>
        <dbReference type="Proteomes" id="UP000054047"/>
    </source>
</evidence>
<evidence type="ECO:0000313" key="2">
    <source>
        <dbReference type="EMBL" id="KIH48475.1"/>
    </source>
</evidence>
<feature type="non-terminal residue" evidence="2">
    <location>
        <position position="1"/>
    </location>
</feature>
<proteinExistence type="predicted"/>
<dbReference type="EMBL" id="KN759242">
    <property type="protein sequence ID" value="KIH48475.1"/>
    <property type="molecule type" value="Genomic_DNA"/>
</dbReference>
<accession>A0A0C2FIS7</accession>
<dbReference type="InterPro" id="IPR035940">
    <property type="entry name" value="CAP_sf"/>
</dbReference>
<keyword evidence="3" id="KW-1185">Reference proteome</keyword>
<dbReference type="AlphaFoldDB" id="A0A0C2FIS7"/>
<organism evidence="2 3">
    <name type="scientific">Ancylostoma duodenale</name>
    <dbReference type="NCBI Taxonomy" id="51022"/>
    <lineage>
        <taxon>Eukaryota</taxon>
        <taxon>Metazoa</taxon>
        <taxon>Ecdysozoa</taxon>
        <taxon>Nematoda</taxon>
        <taxon>Chromadorea</taxon>
        <taxon>Rhabditida</taxon>
        <taxon>Rhabditina</taxon>
        <taxon>Rhabditomorpha</taxon>
        <taxon>Strongyloidea</taxon>
        <taxon>Ancylostomatidae</taxon>
        <taxon>Ancylostomatinae</taxon>
        <taxon>Ancylostoma</taxon>
    </lineage>
</organism>
<reference evidence="2 3" key="1">
    <citation type="submission" date="2013-12" db="EMBL/GenBank/DDBJ databases">
        <title>Draft genome of the parsitic nematode Ancylostoma duodenale.</title>
        <authorList>
            <person name="Mitreva M."/>
        </authorList>
    </citation>
    <scope>NUCLEOTIDE SEQUENCE [LARGE SCALE GENOMIC DNA]</scope>
    <source>
        <strain evidence="2 3">Zhejiang</strain>
    </source>
</reference>
<dbReference type="OrthoDB" id="5806989at2759"/>
<dbReference type="Proteomes" id="UP000054047">
    <property type="component" value="Unassembled WGS sequence"/>
</dbReference>
<sequence length="190" mass="21035">YVTQATVTLPKGAQLGNAMQQWYQPVTKYGLNTTDTHFTDPRLQSFANIAHYKTTAVGCHYAKCRPPDVVVIGCAYNNPYDSAKRLIYPRGYPCTTDADCTIFSPSTCNRALQLCVTTAQNPVNPNPPNPPAPPVQGGTMCQNTEMTDATRKKVRAMHNWRRSQLALGNIKNGLNNYNCPKAANMYKMNT</sequence>
<dbReference type="Pfam" id="PF00188">
    <property type="entry name" value="CAP"/>
    <property type="match status" value="1"/>
</dbReference>
<dbReference type="InterPro" id="IPR014044">
    <property type="entry name" value="CAP_dom"/>
</dbReference>
<dbReference type="SUPFAM" id="SSF55797">
    <property type="entry name" value="PR-1-like"/>
    <property type="match status" value="2"/>
</dbReference>
<evidence type="ECO:0000259" key="1">
    <source>
        <dbReference type="Pfam" id="PF00188"/>
    </source>
</evidence>
<name>A0A0C2FIS7_9BILA</name>
<feature type="domain" description="SCP" evidence="1">
    <location>
        <begin position="13"/>
        <end position="76"/>
    </location>
</feature>